<keyword evidence="3" id="KW-0645">Protease</keyword>
<dbReference type="InterPro" id="IPR036034">
    <property type="entry name" value="PDZ_sf"/>
</dbReference>
<sequence length="621" mass="67426" precursor="true">MKIARPLLLTAVCACLTHGALAAESREVMVERVGADIEYFASDALEGRGVETRGIHLAAERILAEYKKHGLKPGMPDGTFKQTFEVNPETAAINDATEAVLKHVDGRETKLKITSEYQPLQRGANGTASGELYFIGYGISSEGDNYDEYAGHDVEGKILVMIRREPQQDVKGGAFQGTNTSTHAYIDRKLQLAVQHKAAGVIFVNDAVTTKRSERDDLSPPHGFGSASAGVPFIHIKQSVLDELLKANPLQVPQVDGEDEAAVKIESLQAACEYIDKTLTPLSQPMTGWSADVTTKFDTKSVAAHNLIGVLEGEGDLADETIVVGAHYDHIGYGGRGSKTPKRNGEIHNGADDNATGTAAVLEIVRRMTSGPKPKRRIVFICFSGEERGLLGSKHYVKSPVFPLEKTVAMLNYDMIGTLRNNVVTVNGVDTAVEFRAIAEAADDKSPLDTKMVAHPFAGSDHLPFFQKQIPVMFCFTGLTDWYHTPDDDFERINVEGVVAVTDYTETLLRSIDALPKAPEFQAVNRRSQRKKLPYMGIVPNLTADGDQPGVPIQSVRQDGPAKASGLQVGDAIIKVNDTDIDSYGDLLKVLGGAQQNDELTILVQRGKEQVELKLKLAAPR</sequence>
<dbReference type="InterPro" id="IPR045175">
    <property type="entry name" value="M28_fam"/>
</dbReference>
<reference evidence="3 4" key="1">
    <citation type="journal article" date="2016" name="Front. Microbiol.">
        <title>Fuerstia marisgermanicae gen. nov., sp. nov., an Unusual Member of the Phylum Planctomycetes from the German Wadden Sea.</title>
        <authorList>
            <person name="Kohn T."/>
            <person name="Heuer A."/>
            <person name="Jogler M."/>
            <person name="Vollmers J."/>
            <person name="Boedeker C."/>
            <person name="Bunk B."/>
            <person name="Rast P."/>
            <person name="Borchert D."/>
            <person name="Glockner I."/>
            <person name="Freese H.M."/>
            <person name="Klenk H.P."/>
            <person name="Overmann J."/>
            <person name="Kaster A.K."/>
            <person name="Rohde M."/>
            <person name="Wiegand S."/>
            <person name="Jogler C."/>
        </authorList>
    </citation>
    <scope>NUCLEOTIDE SEQUENCE [LARGE SCALE GENOMIC DNA]</scope>
    <source>
        <strain evidence="3 4">NH11</strain>
    </source>
</reference>
<dbReference type="Pfam" id="PF04389">
    <property type="entry name" value="Peptidase_M28"/>
    <property type="match status" value="1"/>
</dbReference>
<feature type="domain" description="PDZ" evidence="2">
    <location>
        <begin position="523"/>
        <end position="606"/>
    </location>
</feature>
<keyword evidence="3" id="KW-0378">Hydrolase</keyword>
<dbReference type="SUPFAM" id="SSF53187">
    <property type="entry name" value="Zn-dependent exopeptidases"/>
    <property type="match status" value="1"/>
</dbReference>
<gene>
    <name evidence="3" type="primary">ywaD_1</name>
    <name evidence="3" type="ORF">Fuma_00560</name>
</gene>
<evidence type="ECO:0000259" key="2">
    <source>
        <dbReference type="PROSITE" id="PS50106"/>
    </source>
</evidence>
<dbReference type="Gene3D" id="2.30.42.10">
    <property type="match status" value="1"/>
</dbReference>
<dbReference type="Pfam" id="PF13180">
    <property type="entry name" value="PDZ_2"/>
    <property type="match status" value="1"/>
</dbReference>
<keyword evidence="1" id="KW-0732">Signal</keyword>
<dbReference type="KEGG" id="fmr:Fuma_00560"/>
<dbReference type="SUPFAM" id="SSF52025">
    <property type="entry name" value="PA domain"/>
    <property type="match status" value="1"/>
</dbReference>
<organism evidence="3 4">
    <name type="scientific">Fuerstiella marisgermanici</name>
    <dbReference type="NCBI Taxonomy" id="1891926"/>
    <lineage>
        <taxon>Bacteria</taxon>
        <taxon>Pseudomonadati</taxon>
        <taxon>Planctomycetota</taxon>
        <taxon>Planctomycetia</taxon>
        <taxon>Planctomycetales</taxon>
        <taxon>Planctomycetaceae</taxon>
        <taxon>Fuerstiella</taxon>
    </lineage>
</organism>
<keyword evidence="3" id="KW-0031">Aminopeptidase</keyword>
<dbReference type="Gene3D" id="3.40.630.10">
    <property type="entry name" value="Zn peptidases"/>
    <property type="match status" value="1"/>
</dbReference>
<dbReference type="PANTHER" id="PTHR12147">
    <property type="entry name" value="METALLOPEPTIDASE M28 FAMILY MEMBER"/>
    <property type="match status" value="1"/>
</dbReference>
<dbReference type="AlphaFoldDB" id="A0A1P8WA92"/>
<dbReference type="PROSITE" id="PS50106">
    <property type="entry name" value="PDZ"/>
    <property type="match status" value="1"/>
</dbReference>
<evidence type="ECO:0000313" key="4">
    <source>
        <dbReference type="Proteomes" id="UP000187735"/>
    </source>
</evidence>
<dbReference type="STRING" id="1891926.Fuma_00560"/>
<dbReference type="OrthoDB" id="9762302at2"/>
<keyword evidence="4" id="KW-1185">Reference proteome</keyword>
<name>A0A1P8WA92_9PLAN</name>
<dbReference type="InterPro" id="IPR046450">
    <property type="entry name" value="PA_dom_sf"/>
</dbReference>
<dbReference type="EC" id="3.4.11.6" evidence="3"/>
<dbReference type="InterPro" id="IPR001478">
    <property type="entry name" value="PDZ"/>
</dbReference>
<feature type="signal peptide" evidence="1">
    <location>
        <begin position="1"/>
        <end position="22"/>
    </location>
</feature>
<dbReference type="PANTHER" id="PTHR12147:SF26">
    <property type="entry name" value="PEPTIDASE M28 DOMAIN-CONTAINING PROTEIN"/>
    <property type="match status" value="1"/>
</dbReference>
<dbReference type="SUPFAM" id="SSF50156">
    <property type="entry name" value="PDZ domain-like"/>
    <property type="match status" value="1"/>
</dbReference>
<evidence type="ECO:0000256" key="1">
    <source>
        <dbReference type="SAM" id="SignalP"/>
    </source>
</evidence>
<dbReference type="RefSeq" id="WP_077022796.1">
    <property type="nucleotide sequence ID" value="NZ_CP017641.1"/>
</dbReference>
<dbReference type="EMBL" id="CP017641">
    <property type="protein sequence ID" value="APZ90976.1"/>
    <property type="molecule type" value="Genomic_DNA"/>
</dbReference>
<dbReference type="GO" id="GO:0006508">
    <property type="term" value="P:proteolysis"/>
    <property type="evidence" value="ECO:0007669"/>
    <property type="project" value="InterPro"/>
</dbReference>
<dbReference type="GO" id="GO:0004177">
    <property type="term" value="F:aminopeptidase activity"/>
    <property type="evidence" value="ECO:0007669"/>
    <property type="project" value="UniProtKB-KW"/>
</dbReference>
<evidence type="ECO:0000313" key="3">
    <source>
        <dbReference type="EMBL" id="APZ90976.1"/>
    </source>
</evidence>
<dbReference type="Gene3D" id="3.50.30.30">
    <property type="match status" value="1"/>
</dbReference>
<feature type="chain" id="PRO_5012049274" evidence="1">
    <location>
        <begin position="23"/>
        <end position="621"/>
    </location>
</feature>
<dbReference type="GO" id="GO:0008235">
    <property type="term" value="F:metalloexopeptidase activity"/>
    <property type="evidence" value="ECO:0007669"/>
    <property type="project" value="InterPro"/>
</dbReference>
<accession>A0A1P8WA92</accession>
<dbReference type="InterPro" id="IPR007484">
    <property type="entry name" value="Peptidase_M28"/>
</dbReference>
<dbReference type="Proteomes" id="UP000187735">
    <property type="component" value="Chromosome"/>
</dbReference>
<dbReference type="SMART" id="SM00228">
    <property type="entry name" value="PDZ"/>
    <property type="match status" value="1"/>
</dbReference>
<proteinExistence type="predicted"/>
<protein>
    <submittedName>
        <fullName evidence="3">Arginyl aminopeptidase</fullName>
        <ecNumber evidence="3">3.4.11.6</ecNumber>
    </submittedName>
</protein>